<dbReference type="InterPro" id="IPR005311">
    <property type="entry name" value="PBP_dimer"/>
</dbReference>
<dbReference type="SUPFAM" id="SSF56519">
    <property type="entry name" value="Penicillin binding protein dimerisation domain"/>
    <property type="match status" value="1"/>
</dbReference>
<dbReference type="Pfam" id="PF03717">
    <property type="entry name" value="PBP_dimer"/>
    <property type="match status" value="1"/>
</dbReference>
<evidence type="ECO:0000256" key="3">
    <source>
        <dbReference type="ARBA" id="ARBA00023136"/>
    </source>
</evidence>
<dbReference type="PANTHER" id="PTHR30627">
    <property type="entry name" value="PEPTIDOGLYCAN D,D-TRANSPEPTIDASE"/>
    <property type="match status" value="1"/>
</dbReference>
<dbReference type="Gene3D" id="3.90.1310.10">
    <property type="entry name" value="Penicillin-binding protein 2a (Domain 2)"/>
    <property type="match status" value="1"/>
</dbReference>
<feature type="domain" description="Penicillin-binding protein dimerisation" evidence="5">
    <location>
        <begin position="58"/>
        <end position="188"/>
    </location>
</feature>
<dbReference type="InterPro" id="IPR012338">
    <property type="entry name" value="Beta-lactam/transpept-like"/>
</dbReference>
<sequence>MTTRASRSPRRRTVVALAVVLSVLAAFIVRLVDIQVVNADDHIEDSLSWAFGGSQELYGTRGTIVDADGEQLAGSVLTYDAQLDPSNAGDIRRADASGDSEVVPWPTVAAEIGAITGQSGEEVMRVVDEALAADPDSQYAQLAQGLSTQQYRDLVSLGVPFLYFEPRPDRTYVDGAVAGGLVGYVGSDGVPLAGLELSQNACLEASDGTLSYQKGKDGVIIPGTSLEEPAVDGGTLQLTIDRDLQWYMQQLIAEQAQDMGAQYGSILVVEAESGKIRAAAEYPTVDPNDVEAADVDARYSQLFTAQREPGSTFKALTAATLLDTGAQTPYSTVDAASFETFPNGARVRDAFVHPSYTYTLTGALIDSSNVAVSKFSERVSAQTRYDYLTDFGIGGGVDVGYPSAQTGYIRPVDEWDNQTLYNTSFGQGLVTTMPELAQAYTAITNDGVRVPLSLIESCTLADGTVIEPDLPDPVRVISEETAHQVSTMLENVFLQSTYAEDVAIAGYRMAGKTGTAEKTDGQGGYKAGAYFTTLIGYAPAEDPQYIVLVNLDEPTKVASSSANVPAFQKAMTQVLKNYRVMPSTSAPEELPKFG</sequence>
<comment type="caution">
    <text evidence="6">The sequence shown here is derived from an EMBL/GenBank/DDBJ whole genome shotgun (WGS) entry which is preliminary data.</text>
</comment>
<dbReference type="RefSeq" id="WP_194425340.1">
    <property type="nucleotide sequence ID" value="NZ_BAAAPT010000002.1"/>
</dbReference>
<dbReference type="InterPro" id="IPR001460">
    <property type="entry name" value="PCN-bd_Tpept"/>
</dbReference>
<evidence type="ECO:0000256" key="1">
    <source>
        <dbReference type="ARBA" id="ARBA00004370"/>
    </source>
</evidence>
<dbReference type="InterPro" id="IPR050515">
    <property type="entry name" value="Beta-lactam/transpept"/>
</dbReference>
<reference evidence="6 7" key="1">
    <citation type="submission" date="2023-10" db="EMBL/GenBank/DDBJ databases">
        <title>Microbacterium xanthum sp. nov., isolated from seaweed.</title>
        <authorList>
            <person name="Lee S.D."/>
        </authorList>
    </citation>
    <scope>NUCLEOTIDE SEQUENCE [LARGE SCALE GENOMIC DNA]</scope>
    <source>
        <strain evidence="6 7">KCTC 19124</strain>
    </source>
</reference>
<dbReference type="Proteomes" id="UP001291912">
    <property type="component" value="Unassembled WGS sequence"/>
</dbReference>
<name>A0ABU5N9C1_9MICO</name>
<organism evidence="6 7">
    <name type="scientific">Microbacterium aquimaris</name>
    <dbReference type="NCBI Taxonomy" id="459816"/>
    <lineage>
        <taxon>Bacteria</taxon>
        <taxon>Bacillati</taxon>
        <taxon>Actinomycetota</taxon>
        <taxon>Actinomycetes</taxon>
        <taxon>Micrococcales</taxon>
        <taxon>Microbacteriaceae</taxon>
        <taxon>Microbacterium</taxon>
    </lineage>
</organism>
<evidence type="ECO:0000313" key="7">
    <source>
        <dbReference type="Proteomes" id="UP001291912"/>
    </source>
</evidence>
<comment type="subcellular location">
    <subcellularLocation>
        <location evidence="1">Membrane</location>
    </subcellularLocation>
</comment>
<dbReference type="PANTHER" id="PTHR30627:SF1">
    <property type="entry name" value="PEPTIDOGLYCAN D,D-TRANSPEPTIDASE FTSI"/>
    <property type="match status" value="1"/>
</dbReference>
<keyword evidence="7" id="KW-1185">Reference proteome</keyword>
<comment type="similarity">
    <text evidence="2">Belongs to the transpeptidase family.</text>
</comment>
<dbReference type="SUPFAM" id="SSF56601">
    <property type="entry name" value="beta-lactamase/transpeptidase-like"/>
    <property type="match status" value="1"/>
</dbReference>
<dbReference type="EMBL" id="JAWJYN010000002">
    <property type="protein sequence ID" value="MDZ8162596.1"/>
    <property type="molecule type" value="Genomic_DNA"/>
</dbReference>
<dbReference type="Pfam" id="PF00905">
    <property type="entry name" value="Transpeptidase"/>
    <property type="match status" value="1"/>
</dbReference>
<feature type="domain" description="Penicillin-binding protein transpeptidase" evidence="4">
    <location>
        <begin position="264"/>
        <end position="571"/>
    </location>
</feature>
<gene>
    <name evidence="6" type="ORF">R2Q92_12195</name>
</gene>
<proteinExistence type="inferred from homology"/>
<dbReference type="Gene3D" id="3.30.450.330">
    <property type="match status" value="1"/>
</dbReference>
<evidence type="ECO:0000256" key="2">
    <source>
        <dbReference type="ARBA" id="ARBA00007171"/>
    </source>
</evidence>
<evidence type="ECO:0000313" key="6">
    <source>
        <dbReference type="EMBL" id="MDZ8162596.1"/>
    </source>
</evidence>
<dbReference type="InterPro" id="IPR036138">
    <property type="entry name" value="PBP_dimer_sf"/>
</dbReference>
<evidence type="ECO:0000259" key="5">
    <source>
        <dbReference type="Pfam" id="PF03717"/>
    </source>
</evidence>
<dbReference type="Gene3D" id="3.40.710.10">
    <property type="entry name" value="DD-peptidase/beta-lactamase superfamily"/>
    <property type="match status" value="1"/>
</dbReference>
<evidence type="ECO:0000259" key="4">
    <source>
        <dbReference type="Pfam" id="PF00905"/>
    </source>
</evidence>
<protein>
    <submittedName>
        <fullName evidence="6">Penicillin-binding protein 2</fullName>
    </submittedName>
</protein>
<keyword evidence="3" id="KW-0472">Membrane</keyword>
<accession>A0ABU5N9C1</accession>